<organism evidence="1 2">
    <name type="scientific">Obba rivulosa</name>
    <dbReference type="NCBI Taxonomy" id="1052685"/>
    <lineage>
        <taxon>Eukaryota</taxon>
        <taxon>Fungi</taxon>
        <taxon>Dikarya</taxon>
        <taxon>Basidiomycota</taxon>
        <taxon>Agaricomycotina</taxon>
        <taxon>Agaricomycetes</taxon>
        <taxon>Polyporales</taxon>
        <taxon>Gelatoporiaceae</taxon>
        <taxon>Obba</taxon>
    </lineage>
</organism>
<dbReference type="Proteomes" id="UP000250043">
    <property type="component" value="Unassembled WGS sequence"/>
</dbReference>
<gene>
    <name evidence="1" type="ORF">OBBRIDRAFT_467092</name>
</gene>
<dbReference type="EMBL" id="KV722372">
    <property type="protein sequence ID" value="OCH92265.1"/>
    <property type="molecule type" value="Genomic_DNA"/>
</dbReference>
<dbReference type="AlphaFoldDB" id="A0A8E2B5E3"/>
<evidence type="ECO:0000313" key="1">
    <source>
        <dbReference type="EMBL" id="OCH92265.1"/>
    </source>
</evidence>
<evidence type="ECO:0000313" key="2">
    <source>
        <dbReference type="Proteomes" id="UP000250043"/>
    </source>
</evidence>
<sequence>MTTLGNCEDINAIVWPKDTIYLPQDVAPGKCHAAANILCTRSETRRSVSRRSRRQPPCVFHILHGVRASPAGDELAQDQAEPHVALMTSRNTPLILLMTRAGTVLFNDDFMIGSYLVVSAGASVLPAQLTEVSSTFIAHTQPDGVISHILIARDPGNHDLSEVSLRSRHLRRCTSPIPAEVDLARRNGSRGRKSRQAEEGKSDGFRNNYDIVFSTQDTAVALLSNCLCISNDIDVHAGTALLKEDDDMRYHRISSSALPLGPSEAEPYNRNLSLPPVPGAGAGASITPAHRADSHFHRTHRDQRCHFAHTHRTRFR</sequence>
<reference evidence="1 2" key="1">
    <citation type="submission" date="2016-07" db="EMBL/GenBank/DDBJ databases">
        <title>Draft genome of the white-rot fungus Obba rivulosa 3A-2.</title>
        <authorList>
            <consortium name="DOE Joint Genome Institute"/>
            <person name="Miettinen O."/>
            <person name="Riley R."/>
            <person name="Acob R."/>
            <person name="Barry K."/>
            <person name="Cullen D."/>
            <person name="De Vries R."/>
            <person name="Hainaut M."/>
            <person name="Hatakka A."/>
            <person name="Henrissat B."/>
            <person name="Hilden K."/>
            <person name="Kuo R."/>
            <person name="Labutti K."/>
            <person name="Lipzen A."/>
            <person name="Makela M.R."/>
            <person name="Sandor L."/>
            <person name="Spatafora J.W."/>
            <person name="Grigoriev I.V."/>
            <person name="Hibbett D.S."/>
        </authorList>
    </citation>
    <scope>NUCLEOTIDE SEQUENCE [LARGE SCALE GENOMIC DNA]</scope>
    <source>
        <strain evidence="1 2">3A-2</strain>
    </source>
</reference>
<name>A0A8E2B5E3_9APHY</name>
<accession>A0A8E2B5E3</accession>
<proteinExistence type="predicted"/>
<protein>
    <submittedName>
        <fullName evidence="1">Uncharacterized protein</fullName>
    </submittedName>
</protein>
<keyword evidence="2" id="KW-1185">Reference proteome</keyword>